<name>A0A6L5R718_9MICO</name>
<evidence type="ECO:0000313" key="2">
    <source>
        <dbReference type="Proteomes" id="UP000476511"/>
    </source>
</evidence>
<dbReference type="EMBL" id="WKJD01000021">
    <property type="protein sequence ID" value="MRX45248.1"/>
    <property type="molecule type" value="Genomic_DNA"/>
</dbReference>
<organism evidence="1 2">
    <name type="scientific">Agromyces kandeliae</name>
    <dbReference type="NCBI Taxonomy" id="2666141"/>
    <lineage>
        <taxon>Bacteria</taxon>
        <taxon>Bacillati</taxon>
        <taxon>Actinomycetota</taxon>
        <taxon>Actinomycetes</taxon>
        <taxon>Micrococcales</taxon>
        <taxon>Microbacteriaceae</taxon>
        <taxon>Agromyces</taxon>
    </lineage>
</organism>
<comment type="caution">
    <text evidence="1">The sequence shown here is derived from an EMBL/GenBank/DDBJ whole genome shotgun (WGS) entry which is preliminary data.</text>
</comment>
<dbReference type="Proteomes" id="UP000476511">
    <property type="component" value="Unassembled WGS sequence"/>
</dbReference>
<evidence type="ECO:0000313" key="1">
    <source>
        <dbReference type="EMBL" id="MRX45248.1"/>
    </source>
</evidence>
<accession>A0A6L5R718</accession>
<dbReference type="RefSeq" id="WP_154347807.1">
    <property type="nucleotide sequence ID" value="NZ_WKJD01000021.1"/>
</dbReference>
<evidence type="ECO:0008006" key="3">
    <source>
        <dbReference type="Google" id="ProtNLM"/>
    </source>
</evidence>
<dbReference type="AlphaFoldDB" id="A0A6L5R718"/>
<reference evidence="1 2" key="1">
    <citation type="submission" date="2019-11" db="EMBL/GenBank/DDBJ databases">
        <title>Agromyces kandeliae sp. nov., isolated from mangrove soil.</title>
        <authorList>
            <person name="Wang R."/>
        </authorList>
    </citation>
    <scope>NUCLEOTIDE SEQUENCE [LARGE SCALE GENOMIC DNA]</scope>
    <source>
        <strain evidence="1 2">Q22</strain>
    </source>
</reference>
<protein>
    <recommendedName>
        <fullName evidence="3">NIPSNAP domain-containing protein</fullName>
    </recommendedName>
</protein>
<gene>
    <name evidence="1" type="ORF">GJR97_16160</name>
</gene>
<sequence length="120" mass="13087">MTVQLRRYEVGADRLDAFVVWWREHLVPARRAAGFEIEFACAVPASGEFVWAVSTPGGPDGFARAERVYVDSPERSAAMAALPAPIASGRVDAAITVTAGGPVRAERELRRARKPLLRKI</sequence>
<keyword evidence="2" id="KW-1185">Reference proteome</keyword>
<proteinExistence type="predicted"/>